<dbReference type="InterPro" id="IPR011105">
    <property type="entry name" value="Cell_wall_hydrolase_SleB"/>
</dbReference>
<dbReference type="Proteomes" id="UP000199441">
    <property type="component" value="Unassembled WGS sequence"/>
</dbReference>
<feature type="chain" id="PRO_5011473182" evidence="1">
    <location>
        <begin position="26"/>
        <end position="223"/>
    </location>
</feature>
<protein>
    <submittedName>
        <fullName evidence="3">Cell Wall Hydrolase</fullName>
    </submittedName>
</protein>
<feature type="domain" description="Cell wall hydrolase SleB" evidence="2">
    <location>
        <begin position="111"/>
        <end position="220"/>
    </location>
</feature>
<dbReference type="STRING" id="670155.SAMN04488001_0767"/>
<evidence type="ECO:0000256" key="1">
    <source>
        <dbReference type="SAM" id="SignalP"/>
    </source>
</evidence>
<dbReference type="Pfam" id="PF07486">
    <property type="entry name" value="Hydrolase_2"/>
    <property type="match status" value="1"/>
</dbReference>
<dbReference type="InterPro" id="IPR042047">
    <property type="entry name" value="SleB_dom1"/>
</dbReference>
<gene>
    <name evidence="3" type="ORF">SAMN04488001_0767</name>
</gene>
<keyword evidence="4" id="KW-1185">Reference proteome</keyword>
<dbReference type="OrthoDB" id="9785345at2"/>
<evidence type="ECO:0000259" key="2">
    <source>
        <dbReference type="Pfam" id="PF07486"/>
    </source>
</evidence>
<accession>A0A1H2SBV6</accession>
<organism evidence="3 4">
    <name type="scientific">Litoreibacter albidus</name>
    <dbReference type="NCBI Taxonomy" id="670155"/>
    <lineage>
        <taxon>Bacteria</taxon>
        <taxon>Pseudomonadati</taxon>
        <taxon>Pseudomonadota</taxon>
        <taxon>Alphaproteobacteria</taxon>
        <taxon>Rhodobacterales</taxon>
        <taxon>Roseobacteraceae</taxon>
        <taxon>Litoreibacter</taxon>
    </lineage>
</organism>
<dbReference type="Gene3D" id="1.10.10.2520">
    <property type="entry name" value="Cell wall hydrolase SleB, domain 1"/>
    <property type="match status" value="1"/>
</dbReference>
<sequence length="223" mass="23487">MGFCRTAFSAVGAVCVALSVGSASADGVTSSSAGASLAFNSAILRAEKAHQVGIAGLQPERLLKISTPVGRKGAGAGKLITDAKLLKALPPATGGPQWRCLSEALYFEARGETVKGQIAVAEVILNRVASSRFPDTVCGVINQGTGRKYACQFTYTCDGRPEHVSEPAAYVRVGKIARMMLNGAPRSLSGGATFYHTTAVNPRWASKFRRTARHGVHLFYARS</sequence>
<dbReference type="AlphaFoldDB" id="A0A1H2SBV6"/>
<dbReference type="EMBL" id="FNOI01000001">
    <property type="protein sequence ID" value="SDW29141.1"/>
    <property type="molecule type" value="Genomic_DNA"/>
</dbReference>
<keyword evidence="3" id="KW-0378">Hydrolase</keyword>
<evidence type="ECO:0000313" key="4">
    <source>
        <dbReference type="Proteomes" id="UP000199441"/>
    </source>
</evidence>
<dbReference type="GO" id="GO:0016787">
    <property type="term" value="F:hydrolase activity"/>
    <property type="evidence" value="ECO:0007669"/>
    <property type="project" value="UniProtKB-KW"/>
</dbReference>
<keyword evidence="1" id="KW-0732">Signal</keyword>
<evidence type="ECO:0000313" key="3">
    <source>
        <dbReference type="EMBL" id="SDW29141.1"/>
    </source>
</evidence>
<name>A0A1H2SBV6_9RHOB</name>
<reference evidence="4" key="1">
    <citation type="submission" date="2016-10" db="EMBL/GenBank/DDBJ databases">
        <authorList>
            <person name="Varghese N."/>
            <person name="Submissions S."/>
        </authorList>
    </citation>
    <scope>NUCLEOTIDE SEQUENCE [LARGE SCALE GENOMIC DNA]</scope>
    <source>
        <strain evidence="4">DSM 26922</strain>
    </source>
</reference>
<proteinExistence type="predicted"/>
<feature type="signal peptide" evidence="1">
    <location>
        <begin position="1"/>
        <end position="25"/>
    </location>
</feature>